<name>A0ABT6FRX4_9FLAO</name>
<evidence type="ECO:0000313" key="2">
    <source>
        <dbReference type="Proteomes" id="UP001153642"/>
    </source>
</evidence>
<dbReference type="EMBL" id="JAPMUA010000003">
    <property type="protein sequence ID" value="MDG3586020.1"/>
    <property type="molecule type" value="Genomic_DNA"/>
</dbReference>
<comment type="caution">
    <text evidence="1">The sequence shown here is derived from an EMBL/GenBank/DDBJ whole genome shotgun (WGS) entry which is preliminary data.</text>
</comment>
<evidence type="ECO:0000313" key="1">
    <source>
        <dbReference type="EMBL" id="MDG3586020.1"/>
    </source>
</evidence>
<accession>A0ABT6FRX4</accession>
<dbReference type="RefSeq" id="WP_277900066.1">
    <property type="nucleotide sequence ID" value="NZ_JAPMUA010000003.1"/>
</dbReference>
<sequence>MKNTIINRKVIQKVAKALGDLNSQVIYVGGATVSLYINDPAADDVRPTKDVDISIKVASVAHLEEIGEELSKRGFKQTADLDVICRFKFDDVLVDVMATKPVGWAPANPWFEDGFDNLQQVDIDGLTIQIMPLNNLDEAVC</sequence>
<dbReference type="Gene3D" id="3.30.460.40">
    <property type="match status" value="1"/>
</dbReference>
<evidence type="ECO:0008006" key="3">
    <source>
        <dbReference type="Google" id="ProtNLM"/>
    </source>
</evidence>
<dbReference type="SUPFAM" id="SSF81301">
    <property type="entry name" value="Nucleotidyltransferase"/>
    <property type="match status" value="1"/>
</dbReference>
<dbReference type="InterPro" id="IPR043519">
    <property type="entry name" value="NT_sf"/>
</dbReference>
<organism evidence="1 2">
    <name type="scientific">Galbibacter pacificus</name>
    <dbReference type="NCBI Taxonomy" id="2996052"/>
    <lineage>
        <taxon>Bacteria</taxon>
        <taxon>Pseudomonadati</taxon>
        <taxon>Bacteroidota</taxon>
        <taxon>Flavobacteriia</taxon>
        <taxon>Flavobacteriales</taxon>
        <taxon>Flavobacteriaceae</taxon>
        <taxon>Galbibacter</taxon>
    </lineage>
</organism>
<keyword evidence="2" id="KW-1185">Reference proteome</keyword>
<dbReference type="Proteomes" id="UP001153642">
    <property type="component" value="Unassembled WGS sequence"/>
</dbReference>
<protein>
    <recommendedName>
        <fullName evidence="3">Nucleotidyltransferase AbiEii toxin of type IV toxin-antitoxin system</fullName>
    </recommendedName>
</protein>
<gene>
    <name evidence="1" type="ORF">OSR52_09070</name>
</gene>
<reference evidence="1" key="1">
    <citation type="submission" date="2022-11" db="EMBL/GenBank/DDBJ databases">
        <title>High-quality draft genome sequence of Galbibacter sp. strain CMA-7.</title>
        <authorList>
            <person name="Wei L."/>
            <person name="Dong C."/>
            <person name="Shao Z."/>
        </authorList>
    </citation>
    <scope>NUCLEOTIDE SEQUENCE</scope>
    <source>
        <strain evidence="1">CMA-7</strain>
    </source>
</reference>
<proteinExistence type="predicted"/>